<comment type="similarity">
    <text evidence="1">Belongs to the peptidase C1 family.</text>
</comment>
<keyword evidence="2" id="KW-0865">Zymogen</keyword>
<feature type="compositionally biased region" description="Polar residues" evidence="3">
    <location>
        <begin position="387"/>
        <end position="402"/>
    </location>
</feature>
<dbReference type="InParanoid" id="T0RI71"/>
<dbReference type="EMBL" id="JH767183">
    <property type="protein sequence ID" value="EQC29492.1"/>
    <property type="molecule type" value="Genomic_DNA"/>
</dbReference>
<name>T0RI71_SAPDV</name>
<dbReference type="Pfam" id="PF00112">
    <property type="entry name" value="Peptidase_C1"/>
    <property type="match status" value="1"/>
</dbReference>
<dbReference type="PANTHER" id="PTHR12411">
    <property type="entry name" value="CYSTEINE PROTEASE FAMILY C1-RELATED"/>
    <property type="match status" value="1"/>
</dbReference>
<feature type="signal peptide" evidence="4">
    <location>
        <begin position="1"/>
        <end position="26"/>
    </location>
</feature>
<dbReference type="STRING" id="1156394.T0RI71"/>
<evidence type="ECO:0000313" key="7">
    <source>
        <dbReference type="Proteomes" id="UP000030762"/>
    </source>
</evidence>
<dbReference type="SUPFAM" id="SSF54001">
    <property type="entry name" value="Cysteine proteinases"/>
    <property type="match status" value="1"/>
</dbReference>
<dbReference type="SMART" id="SM00645">
    <property type="entry name" value="Pept_C1"/>
    <property type="match status" value="1"/>
</dbReference>
<gene>
    <name evidence="6" type="ORF">SDRG_12740</name>
</gene>
<keyword evidence="4" id="KW-0732">Signal</keyword>
<evidence type="ECO:0000256" key="4">
    <source>
        <dbReference type="SAM" id="SignalP"/>
    </source>
</evidence>
<dbReference type="GO" id="GO:0008234">
    <property type="term" value="F:cysteine-type peptidase activity"/>
    <property type="evidence" value="ECO:0007669"/>
    <property type="project" value="InterPro"/>
</dbReference>
<sequence>MCFLSVLLLTAAIGVLLLSMTTTIAALNISADERRELSTDLTLWQKKFGNDDHVRTVTASANVTHNALLGRLKAAKDKLPALRAANPYATFSHLTKFALLTDKEFAQFASEASPGVLPSPGHLASAARLNRSAPVGGVIVDTVDWTTPPSCVPPVQYKGKCASNWAIAAAAAVSTTHCLATSEIINLSAQLTTSCAYPGGPDGCQGAGIAQDAMRWLVSQSKSLCAESAIPYTSGGTGSAPFCSDNTKCAGTISLRAGPIMTMNGEDALARQLQLQPVVAYVTTLNNVWKMYTGGIVSWCPPTVYVDQAMLVVGYGTEAVDDGTKSVGFFKVRNAWGTDWGERGHIRLQRGLNRETGTCKLAMYLAYSVLPSSRRSDATAGAIPHTPTMTTRGERAPTTQPTIDVEGA</sequence>
<dbReference type="VEuPathDB" id="FungiDB:SDRG_12740"/>
<dbReference type="OrthoDB" id="1085287at2759"/>
<dbReference type="GeneID" id="19953467"/>
<dbReference type="AlphaFoldDB" id="T0RI71"/>
<dbReference type="Gene3D" id="3.90.70.10">
    <property type="entry name" value="Cysteine proteinases"/>
    <property type="match status" value="1"/>
</dbReference>
<dbReference type="InterPro" id="IPR038765">
    <property type="entry name" value="Papain-like_cys_pep_sf"/>
</dbReference>
<dbReference type="InterPro" id="IPR000668">
    <property type="entry name" value="Peptidase_C1A_C"/>
</dbReference>
<dbReference type="Proteomes" id="UP000030762">
    <property type="component" value="Unassembled WGS sequence"/>
</dbReference>
<dbReference type="RefSeq" id="XP_008617044.1">
    <property type="nucleotide sequence ID" value="XM_008618822.1"/>
</dbReference>
<protein>
    <recommendedName>
        <fullName evidence="5">Peptidase C1A papain C-terminal domain-containing protein</fullName>
    </recommendedName>
</protein>
<dbReference type="InterPro" id="IPR013128">
    <property type="entry name" value="Peptidase_C1A"/>
</dbReference>
<dbReference type="GO" id="GO:0006508">
    <property type="term" value="P:proteolysis"/>
    <property type="evidence" value="ECO:0007669"/>
    <property type="project" value="InterPro"/>
</dbReference>
<organism evidence="6 7">
    <name type="scientific">Saprolegnia diclina (strain VS20)</name>
    <dbReference type="NCBI Taxonomy" id="1156394"/>
    <lineage>
        <taxon>Eukaryota</taxon>
        <taxon>Sar</taxon>
        <taxon>Stramenopiles</taxon>
        <taxon>Oomycota</taxon>
        <taxon>Saprolegniomycetes</taxon>
        <taxon>Saprolegniales</taxon>
        <taxon>Saprolegniaceae</taxon>
        <taxon>Saprolegnia</taxon>
    </lineage>
</organism>
<accession>T0RI71</accession>
<reference evidence="6 7" key="1">
    <citation type="submission" date="2012-04" db="EMBL/GenBank/DDBJ databases">
        <title>The Genome Sequence of Saprolegnia declina VS20.</title>
        <authorList>
            <consortium name="The Broad Institute Genome Sequencing Platform"/>
            <person name="Russ C."/>
            <person name="Nusbaum C."/>
            <person name="Tyler B."/>
            <person name="van West P."/>
            <person name="Dieguez-Uribeondo J."/>
            <person name="de Bruijn I."/>
            <person name="Tripathy S."/>
            <person name="Jiang R."/>
            <person name="Young S.K."/>
            <person name="Zeng Q."/>
            <person name="Gargeya S."/>
            <person name="Fitzgerald M."/>
            <person name="Haas B."/>
            <person name="Abouelleil A."/>
            <person name="Alvarado L."/>
            <person name="Arachchi H.M."/>
            <person name="Berlin A."/>
            <person name="Chapman S.B."/>
            <person name="Goldberg J."/>
            <person name="Griggs A."/>
            <person name="Gujja S."/>
            <person name="Hansen M."/>
            <person name="Howarth C."/>
            <person name="Imamovic A."/>
            <person name="Larimer J."/>
            <person name="McCowen C."/>
            <person name="Montmayeur A."/>
            <person name="Murphy C."/>
            <person name="Neiman D."/>
            <person name="Pearson M."/>
            <person name="Priest M."/>
            <person name="Roberts A."/>
            <person name="Saif S."/>
            <person name="Shea T."/>
            <person name="Sisk P."/>
            <person name="Sykes S."/>
            <person name="Wortman J."/>
            <person name="Nusbaum C."/>
            <person name="Birren B."/>
        </authorList>
    </citation>
    <scope>NUCLEOTIDE SEQUENCE [LARGE SCALE GENOMIC DNA]</scope>
    <source>
        <strain evidence="6 7">VS20</strain>
    </source>
</reference>
<evidence type="ECO:0000256" key="2">
    <source>
        <dbReference type="ARBA" id="ARBA00023145"/>
    </source>
</evidence>
<proteinExistence type="inferred from homology"/>
<dbReference type="eggNOG" id="KOG1543">
    <property type="taxonomic scope" value="Eukaryota"/>
</dbReference>
<feature type="region of interest" description="Disordered" evidence="3">
    <location>
        <begin position="377"/>
        <end position="408"/>
    </location>
</feature>
<evidence type="ECO:0000259" key="5">
    <source>
        <dbReference type="SMART" id="SM00645"/>
    </source>
</evidence>
<keyword evidence="7" id="KW-1185">Reference proteome</keyword>
<feature type="chain" id="PRO_5018601412" description="Peptidase C1A papain C-terminal domain-containing protein" evidence="4">
    <location>
        <begin position="27"/>
        <end position="408"/>
    </location>
</feature>
<evidence type="ECO:0000256" key="3">
    <source>
        <dbReference type="SAM" id="MobiDB-lite"/>
    </source>
</evidence>
<evidence type="ECO:0000256" key="1">
    <source>
        <dbReference type="ARBA" id="ARBA00008455"/>
    </source>
</evidence>
<feature type="domain" description="Peptidase C1A papain C-terminal" evidence="5">
    <location>
        <begin position="139"/>
        <end position="369"/>
    </location>
</feature>
<evidence type="ECO:0000313" key="6">
    <source>
        <dbReference type="EMBL" id="EQC29492.1"/>
    </source>
</evidence>